<dbReference type="Gene3D" id="3.40.50.2300">
    <property type="match status" value="1"/>
</dbReference>
<dbReference type="GO" id="GO:0000160">
    <property type="term" value="P:phosphorelay signal transduction system"/>
    <property type="evidence" value="ECO:0007669"/>
    <property type="project" value="UniProtKB-KW"/>
</dbReference>
<dbReference type="PANTHER" id="PTHR32071:SF117">
    <property type="entry name" value="PTS-DEPENDENT DIHYDROXYACETONE KINASE OPERON REGULATORY PROTEIN-RELATED"/>
    <property type="match status" value="1"/>
</dbReference>
<accession>A0A7K4HZR0</accession>
<dbReference type="FunFam" id="3.40.50.2300:FF:000018">
    <property type="entry name" value="DNA-binding transcriptional regulator NtrC"/>
    <property type="match status" value="1"/>
</dbReference>
<keyword evidence="9" id="KW-0010">Activator</keyword>
<dbReference type="InterPro" id="IPR025662">
    <property type="entry name" value="Sigma_54_int_dom_ATP-bd_1"/>
</dbReference>
<keyword evidence="4" id="KW-0547">Nucleotide-binding</keyword>
<dbReference type="Pfam" id="PF25601">
    <property type="entry name" value="AAA_lid_14"/>
    <property type="match status" value="1"/>
</dbReference>
<dbReference type="SMART" id="SM00448">
    <property type="entry name" value="REC"/>
    <property type="match status" value="1"/>
</dbReference>
<dbReference type="CDD" id="cd00009">
    <property type="entry name" value="AAA"/>
    <property type="match status" value="1"/>
</dbReference>
<evidence type="ECO:0000256" key="10">
    <source>
        <dbReference type="ARBA" id="ARBA00023163"/>
    </source>
</evidence>
<dbReference type="Pfam" id="PF00072">
    <property type="entry name" value="Response_reg"/>
    <property type="match status" value="1"/>
</dbReference>
<dbReference type="GO" id="GO:0006355">
    <property type="term" value="P:regulation of DNA-templated transcription"/>
    <property type="evidence" value="ECO:0007669"/>
    <property type="project" value="InterPro"/>
</dbReference>
<evidence type="ECO:0000256" key="9">
    <source>
        <dbReference type="ARBA" id="ARBA00023159"/>
    </source>
</evidence>
<dbReference type="InterPro" id="IPR011006">
    <property type="entry name" value="CheY-like_superfamily"/>
</dbReference>
<evidence type="ECO:0000256" key="2">
    <source>
        <dbReference type="ARBA" id="ARBA00022490"/>
    </source>
</evidence>
<gene>
    <name evidence="11" type="primary">atoC</name>
    <name evidence="11" type="ORF">HVY52_07855</name>
</gene>
<dbReference type="GO" id="GO:0043565">
    <property type="term" value="F:sequence-specific DNA binding"/>
    <property type="evidence" value="ECO:0007669"/>
    <property type="project" value="InterPro"/>
</dbReference>
<evidence type="ECO:0000313" key="11">
    <source>
        <dbReference type="EMBL" id="QLM99722.1"/>
    </source>
</evidence>
<name>A0A7K4HZR0_ESCFE</name>
<dbReference type="PANTHER" id="PTHR32071">
    <property type="entry name" value="TRANSCRIPTIONAL REGULATORY PROTEIN"/>
    <property type="match status" value="1"/>
</dbReference>
<evidence type="ECO:0000256" key="5">
    <source>
        <dbReference type="ARBA" id="ARBA00022840"/>
    </source>
</evidence>
<dbReference type="InterPro" id="IPR009057">
    <property type="entry name" value="Homeodomain-like_sf"/>
</dbReference>
<keyword evidence="7" id="KW-0805">Transcription regulation</keyword>
<dbReference type="SUPFAM" id="SSF52540">
    <property type="entry name" value="P-loop containing nucleoside triphosphate hydrolases"/>
    <property type="match status" value="1"/>
</dbReference>
<dbReference type="NCBIfam" id="NF008469">
    <property type="entry name" value="PRK11361.1"/>
    <property type="match status" value="1"/>
</dbReference>
<dbReference type="Gene3D" id="3.40.50.300">
    <property type="entry name" value="P-loop containing nucleotide triphosphate hydrolases"/>
    <property type="match status" value="1"/>
</dbReference>
<dbReference type="Pfam" id="PF02954">
    <property type="entry name" value="HTH_8"/>
    <property type="match status" value="1"/>
</dbReference>
<dbReference type="AlphaFoldDB" id="A0A7K4HZR0"/>
<dbReference type="InterPro" id="IPR003593">
    <property type="entry name" value="AAA+_ATPase"/>
</dbReference>
<dbReference type="InterPro" id="IPR025944">
    <property type="entry name" value="Sigma_54_int_dom_CS"/>
</dbReference>
<dbReference type="PROSITE" id="PS50045">
    <property type="entry name" value="SIGMA54_INTERACT_4"/>
    <property type="match status" value="1"/>
</dbReference>
<dbReference type="InterPro" id="IPR058031">
    <property type="entry name" value="AAA_lid_NorR"/>
</dbReference>
<dbReference type="InterPro" id="IPR002078">
    <property type="entry name" value="Sigma_54_int"/>
</dbReference>
<dbReference type="PROSITE" id="PS00675">
    <property type="entry name" value="SIGMA54_INTERACT_1"/>
    <property type="match status" value="1"/>
</dbReference>
<keyword evidence="5" id="KW-0067">ATP-binding</keyword>
<dbReference type="InterPro" id="IPR002197">
    <property type="entry name" value="HTH_Fis"/>
</dbReference>
<evidence type="ECO:0000256" key="1">
    <source>
        <dbReference type="ARBA" id="ARBA00004496"/>
    </source>
</evidence>
<evidence type="ECO:0000256" key="7">
    <source>
        <dbReference type="ARBA" id="ARBA00023015"/>
    </source>
</evidence>
<dbReference type="InterPro" id="IPR027417">
    <property type="entry name" value="P-loop_NTPase"/>
</dbReference>
<dbReference type="CDD" id="cd17536">
    <property type="entry name" value="REC_YesN-like"/>
    <property type="match status" value="1"/>
</dbReference>
<keyword evidence="10" id="KW-0804">Transcription</keyword>
<dbReference type="Gene3D" id="1.10.10.60">
    <property type="entry name" value="Homeodomain-like"/>
    <property type="match status" value="1"/>
</dbReference>
<dbReference type="InterPro" id="IPR001789">
    <property type="entry name" value="Sig_transdc_resp-reg_receiver"/>
</dbReference>
<organism evidence="11 12">
    <name type="scientific">Escherichia fergusonii</name>
    <dbReference type="NCBI Taxonomy" id="564"/>
    <lineage>
        <taxon>Bacteria</taxon>
        <taxon>Pseudomonadati</taxon>
        <taxon>Pseudomonadota</taxon>
        <taxon>Gammaproteobacteria</taxon>
        <taxon>Enterobacterales</taxon>
        <taxon>Enterobacteriaceae</taxon>
        <taxon>Escherichia</taxon>
    </lineage>
</organism>
<dbReference type="Gene3D" id="1.10.8.60">
    <property type="match status" value="1"/>
</dbReference>
<keyword evidence="3" id="KW-0597">Phosphoprotein</keyword>
<dbReference type="FunFam" id="1.10.8.60:FF:000014">
    <property type="entry name" value="DNA-binding transcriptional regulator NtrC"/>
    <property type="match status" value="1"/>
</dbReference>
<dbReference type="EMBL" id="CP055675">
    <property type="protein sequence ID" value="QLM99722.1"/>
    <property type="molecule type" value="Genomic_DNA"/>
</dbReference>
<keyword evidence="2" id="KW-0963">Cytoplasm</keyword>
<dbReference type="Pfam" id="PF00158">
    <property type="entry name" value="Sigma54_activat"/>
    <property type="match status" value="1"/>
</dbReference>
<dbReference type="FunFam" id="3.40.50.300:FF:000006">
    <property type="entry name" value="DNA-binding transcriptional regulator NtrC"/>
    <property type="match status" value="1"/>
</dbReference>
<dbReference type="SMART" id="SM00382">
    <property type="entry name" value="AAA"/>
    <property type="match status" value="1"/>
</dbReference>
<dbReference type="GO" id="GO:0005524">
    <property type="term" value="F:ATP binding"/>
    <property type="evidence" value="ECO:0007669"/>
    <property type="project" value="UniProtKB-KW"/>
</dbReference>
<dbReference type="Proteomes" id="UP000510927">
    <property type="component" value="Chromosome"/>
</dbReference>
<dbReference type="SUPFAM" id="SSF52172">
    <property type="entry name" value="CheY-like"/>
    <property type="match status" value="1"/>
</dbReference>
<protein>
    <submittedName>
        <fullName evidence="11">Acetoacetate metabolism transcriptional regulator AtoC</fullName>
    </submittedName>
</protein>
<evidence type="ECO:0000256" key="8">
    <source>
        <dbReference type="ARBA" id="ARBA00023125"/>
    </source>
</evidence>
<dbReference type="PROSITE" id="PS50110">
    <property type="entry name" value="RESPONSE_REGULATORY"/>
    <property type="match status" value="1"/>
</dbReference>
<evidence type="ECO:0000256" key="6">
    <source>
        <dbReference type="ARBA" id="ARBA00023012"/>
    </source>
</evidence>
<evidence type="ECO:0000313" key="12">
    <source>
        <dbReference type="Proteomes" id="UP000510927"/>
    </source>
</evidence>
<dbReference type="GO" id="GO:0005737">
    <property type="term" value="C:cytoplasm"/>
    <property type="evidence" value="ECO:0007669"/>
    <property type="project" value="UniProtKB-SubCell"/>
</dbReference>
<keyword evidence="8" id="KW-0238">DNA-binding</keyword>
<evidence type="ECO:0000256" key="4">
    <source>
        <dbReference type="ARBA" id="ARBA00022741"/>
    </source>
</evidence>
<proteinExistence type="predicted"/>
<comment type="subcellular location">
    <subcellularLocation>
        <location evidence="1">Cytoplasm</location>
    </subcellularLocation>
</comment>
<sequence>MNAVYRILIVDDEENVRRMLSTAFSLQGYDTHCACNGNEALPLFTRVQPDVVLMDIRMPEMDGISALKAMRGHNPRTPIVLMTAYAEVETAVEALRSGAFDYVIKPFDLDELNLVVQRALQLQSMKKEIRQLHQALSASWQWGHILTSSPLMKAICKDTAKIALSQASVLVSGESGTGKELIARAIHYNSRRANGPFIKINCAALPESLLESELFGHEKGAFTGAQTLRQGLFERADSGTLFLDEIGEMPLVLQAKLLRILQEREFERIGGHQTIKVDIRIIAATNRNLDAMVKEGTFREDLFYRLNVIHLMLPPLRERREDISLLANHFLQKFSSENQRDIIEIDPSAMSLLTAWSWPGNIRELSNVIERAVVMNSGPVIFAEDLPPQFRQPVCMNHDVKSTPPGERNLKEEIKREEKRIIIEVLEQQEGNRTRTALMLGISRRALMYKLQEYGIDPAGA</sequence>
<dbReference type="RefSeq" id="WP_000994947.1">
    <property type="nucleotide sequence ID" value="NZ_AP027926.1"/>
</dbReference>
<reference evidence="11 12" key="1">
    <citation type="submission" date="2020-06" db="EMBL/GenBank/DDBJ databases">
        <title>REHAB project genomes.</title>
        <authorList>
            <person name="Shaw L.P."/>
        </authorList>
    </citation>
    <scope>NUCLEOTIDE SEQUENCE [LARGE SCALE GENOMIC DNA]</scope>
    <source>
        <strain evidence="11 12">RHB28-C13</strain>
    </source>
</reference>
<evidence type="ECO:0000256" key="3">
    <source>
        <dbReference type="ARBA" id="ARBA00022553"/>
    </source>
</evidence>
<dbReference type="PRINTS" id="PR01590">
    <property type="entry name" value="HTHFIS"/>
</dbReference>
<keyword evidence="6" id="KW-0902">Two-component regulatory system</keyword>
<dbReference type="PROSITE" id="PS00688">
    <property type="entry name" value="SIGMA54_INTERACT_3"/>
    <property type="match status" value="1"/>
</dbReference>
<dbReference type="SUPFAM" id="SSF46689">
    <property type="entry name" value="Homeodomain-like"/>
    <property type="match status" value="1"/>
</dbReference>